<feature type="binding site" evidence="1">
    <location>
        <position position="8"/>
    </location>
    <ligand>
        <name>Zn(2+)</name>
        <dbReference type="ChEBI" id="CHEBI:29105"/>
    </ligand>
</feature>
<evidence type="ECO:0000259" key="3">
    <source>
        <dbReference type="PROSITE" id="PS51915"/>
    </source>
</evidence>
<feature type="binding site" evidence="1">
    <location>
        <position position="56"/>
    </location>
    <ligand>
        <name>Zn(2+)</name>
        <dbReference type="ChEBI" id="CHEBI:29105"/>
    </ligand>
</feature>
<dbReference type="PANTHER" id="PTHR39942:SF1">
    <property type="entry name" value="BCDNA.LD26519-RELATED"/>
    <property type="match status" value="1"/>
</dbReference>
<dbReference type="EMBL" id="CAVLGL010000092">
    <property type="protein sequence ID" value="CAK1595374.1"/>
    <property type="molecule type" value="Genomic_DNA"/>
</dbReference>
<proteinExistence type="predicted"/>
<evidence type="ECO:0000256" key="1">
    <source>
        <dbReference type="PROSITE-ProRule" id="PRU01263"/>
    </source>
</evidence>
<protein>
    <recommendedName>
        <fullName evidence="3">ZAD domain-containing protein</fullName>
    </recommendedName>
</protein>
<gene>
    <name evidence="4" type="ORF">PARMNEM_LOCUS14868</name>
</gene>
<comment type="caution">
    <text evidence="4">The sequence shown here is derived from an EMBL/GenBank/DDBJ whole genome shotgun (WGS) entry which is preliminary data.</text>
</comment>
<keyword evidence="1" id="KW-0479">Metal-binding</keyword>
<feature type="binding site" evidence="1">
    <location>
        <position position="53"/>
    </location>
    <ligand>
        <name>Zn(2+)</name>
        <dbReference type="ChEBI" id="CHEBI:29105"/>
    </ligand>
</feature>
<dbReference type="Pfam" id="PF07776">
    <property type="entry name" value="zf-AD"/>
    <property type="match status" value="1"/>
</dbReference>
<name>A0AAV1LMU3_9NEOP</name>
<dbReference type="PANTHER" id="PTHR39942">
    <property type="entry name" value="BCDNA.LD26519-RELATED"/>
    <property type="match status" value="1"/>
</dbReference>
<evidence type="ECO:0000256" key="2">
    <source>
        <dbReference type="SAM" id="MobiDB-lite"/>
    </source>
</evidence>
<dbReference type="SUPFAM" id="SSF57716">
    <property type="entry name" value="Glucocorticoid receptor-like (DNA-binding domain)"/>
    <property type="match status" value="1"/>
</dbReference>
<dbReference type="PROSITE" id="PS51915">
    <property type="entry name" value="ZAD"/>
    <property type="match status" value="1"/>
</dbReference>
<keyword evidence="1" id="KW-0862">Zinc</keyword>
<dbReference type="Gene3D" id="3.40.1800.20">
    <property type="match status" value="1"/>
</dbReference>
<keyword evidence="1" id="KW-0863">Zinc-finger</keyword>
<evidence type="ECO:0000313" key="4">
    <source>
        <dbReference type="EMBL" id="CAK1595374.1"/>
    </source>
</evidence>
<dbReference type="GO" id="GO:0005634">
    <property type="term" value="C:nucleus"/>
    <property type="evidence" value="ECO:0007669"/>
    <property type="project" value="InterPro"/>
</dbReference>
<dbReference type="AlphaFoldDB" id="A0AAV1LMU3"/>
<reference evidence="4 5" key="1">
    <citation type="submission" date="2023-11" db="EMBL/GenBank/DDBJ databases">
        <authorList>
            <person name="Hedman E."/>
            <person name="Englund M."/>
            <person name="Stromberg M."/>
            <person name="Nyberg Akerstrom W."/>
            <person name="Nylinder S."/>
            <person name="Jareborg N."/>
            <person name="Kallberg Y."/>
            <person name="Kronander E."/>
        </authorList>
    </citation>
    <scope>NUCLEOTIDE SEQUENCE [LARGE SCALE GENOMIC DNA]</scope>
</reference>
<organism evidence="4 5">
    <name type="scientific">Parnassius mnemosyne</name>
    <name type="common">clouded apollo</name>
    <dbReference type="NCBI Taxonomy" id="213953"/>
    <lineage>
        <taxon>Eukaryota</taxon>
        <taxon>Metazoa</taxon>
        <taxon>Ecdysozoa</taxon>
        <taxon>Arthropoda</taxon>
        <taxon>Hexapoda</taxon>
        <taxon>Insecta</taxon>
        <taxon>Pterygota</taxon>
        <taxon>Neoptera</taxon>
        <taxon>Endopterygota</taxon>
        <taxon>Lepidoptera</taxon>
        <taxon>Glossata</taxon>
        <taxon>Ditrysia</taxon>
        <taxon>Papilionoidea</taxon>
        <taxon>Papilionidae</taxon>
        <taxon>Parnassiinae</taxon>
        <taxon>Parnassini</taxon>
        <taxon>Parnassius</taxon>
        <taxon>Driopa</taxon>
    </lineage>
</organism>
<accession>A0AAV1LMU3</accession>
<feature type="domain" description="ZAD" evidence="3">
    <location>
        <begin position="6"/>
        <end position="80"/>
    </location>
</feature>
<dbReference type="InterPro" id="IPR012934">
    <property type="entry name" value="Znf_AD"/>
</dbReference>
<feature type="binding site" evidence="1">
    <location>
        <position position="11"/>
    </location>
    <ligand>
        <name>Zn(2+)</name>
        <dbReference type="ChEBI" id="CHEBI:29105"/>
    </ligand>
</feature>
<dbReference type="GO" id="GO:0008270">
    <property type="term" value="F:zinc ion binding"/>
    <property type="evidence" value="ECO:0007669"/>
    <property type="project" value="UniProtKB-UniRule"/>
</dbReference>
<feature type="region of interest" description="Disordered" evidence="2">
    <location>
        <begin position="176"/>
        <end position="212"/>
    </location>
</feature>
<keyword evidence="5" id="KW-1185">Reference proteome</keyword>
<sequence>MEISRCSCRICLSENEFNVSLFGSFCRKTNMLDKILVCLKLVIEESDYLNTICYKCVDKIENYYDFITFVKKCQKKLGNREMYERQRNINTKEALPNPINMRHVTSNVREQVYDADSTFSFLDRSNIEDKEDDKSSSPFFSYFSPPNVLLKQSNEPSIWKTPRSWDDSLKKIKREDNCKSQFKPGRPRHHSRDLFESQDADEQELNHPNSLDWKLPDNNIIKKVREKCFGRSDF</sequence>
<dbReference type="Proteomes" id="UP001314205">
    <property type="component" value="Unassembled WGS sequence"/>
</dbReference>
<dbReference type="SMART" id="SM00868">
    <property type="entry name" value="zf-AD"/>
    <property type="match status" value="1"/>
</dbReference>
<evidence type="ECO:0000313" key="5">
    <source>
        <dbReference type="Proteomes" id="UP001314205"/>
    </source>
</evidence>